<accession>A0A1S2LQ98</accession>
<sequence length="67" mass="7783">MEKVKTHPLTIFTLMMSSILMALYAYLNYINQEIGYGIVFTALFIFLIGLVIHSIMRNKKINNEKTK</sequence>
<dbReference type="Proteomes" id="UP000179524">
    <property type="component" value="Unassembled WGS sequence"/>
</dbReference>
<keyword evidence="1" id="KW-1133">Transmembrane helix</keyword>
<dbReference type="AlphaFoldDB" id="A0A1S2LQ98"/>
<feature type="transmembrane region" description="Helical" evidence="1">
    <location>
        <begin position="34"/>
        <end position="55"/>
    </location>
</feature>
<dbReference type="EMBL" id="MLQR01000018">
    <property type="protein sequence ID" value="OIJ14566.1"/>
    <property type="molecule type" value="Genomic_DNA"/>
</dbReference>
<dbReference type="OrthoDB" id="2972821at2"/>
<proteinExistence type="predicted"/>
<keyword evidence="1" id="KW-0472">Membrane</keyword>
<gene>
    <name evidence="2" type="ORF">BKP37_08065</name>
</gene>
<name>A0A1S2LQ98_9BACI</name>
<evidence type="ECO:0000313" key="3">
    <source>
        <dbReference type="Proteomes" id="UP000179524"/>
    </source>
</evidence>
<comment type="caution">
    <text evidence="2">The sequence shown here is derived from an EMBL/GenBank/DDBJ whole genome shotgun (WGS) entry which is preliminary data.</text>
</comment>
<dbReference type="RefSeq" id="WP_071309097.1">
    <property type="nucleotide sequence ID" value="NZ_MLQR01000018.1"/>
</dbReference>
<protein>
    <submittedName>
        <fullName evidence="2">Uncharacterized protein</fullName>
    </submittedName>
</protein>
<evidence type="ECO:0000313" key="2">
    <source>
        <dbReference type="EMBL" id="OIJ14566.1"/>
    </source>
</evidence>
<keyword evidence="1" id="KW-0812">Transmembrane</keyword>
<feature type="transmembrane region" description="Helical" evidence="1">
    <location>
        <begin position="9"/>
        <end position="28"/>
    </location>
</feature>
<keyword evidence="3" id="KW-1185">Reference proteome</keyword>
<organism evidence="2 3">
    <name type="scientific">Anaerobacillus alkalilacustris</name>
    <dbReference type="NCBI Taxonomy" id="393763"/>
    <lineage>
        <taxon>Bacteria</taxon>
        <taxon>Bacillati</taxon>
        <taxon>Bacillota</taxon>
        <taxon>Bacilli</taxon>
        <taxon>Bacillales</taxon>
        <taxon>Bacillaceae</taxon>
        <taxon>Anaerobacillus</taxon>
    </lineage>
</organism>
<evidence type="ECO:0000256" key="1">
    <source>
        <dbReference type="SAM" id="Phobius"/>
    </source>
</evidence>
<reference evidence="2 3" key="1">
    <citation type="submission" date="2016-10" db="EMBL/GenBank/DDBJ databases">
        <title>Draft genome sequences of four alkaliphilic bacteria belonging to the Anaerobacillus genus.</title>
        <authorList>
            <person name="Bassil N.M."/>
            <person name="Lloyd J.R."/>
        </authorList>
    </citation>
    <scope>NUCLEOTIDE SEQUENCE [LARGE SCALE GENOMIC DNA]</scope>
    <source>
        <strain evidence="2 3">DSM 18345</strain>
    </source>
</reference>